<dbReference type="EMBL" id="JBBNAG010000013">
    <property type="protein sequence ID" value="KAK9082611.1"/>
    <property type="molecule type" value="Genomic_DNA"/>
</dbReference>
<name>A0AAP0DX55_9MAGN</name>
<sequence>MPWLRERLGVLFKSHKYPPPPALELQRLLTMVANYKVYLMMRVSVGRSWRTVGFGFWPLINSTSNDGINCSIYAIHTQSRSLTNKSS</sequence>
<evidence type="ECO:0000313" key="2">
    <source>
        <dbReference type="Proteomes" id="UP001419268"/>
    </source>
</evidence>
<reference evidence="1 2" key="1">
    <citation type="submission" date="2024-01" db="EMBL/GenBank/DDBJ databases">
        <title>Genome assemblies of Stephania.</title>
        <authorList>
            <person name="Yang L."/>
        </authorList>
    </citation>
    <scope>NUCLEOTIDE SEQUENCE [LARGE SCALE GENOMIC DNA]</scope>
    <source>
        <strain evidence="1">JXDWG</strain>
        <tissue evidence="1">Leaf</tissue>
    </source>
</reference>
<dbReference type="Proteomes" id="UP001419268">
    <property type="component" value="Unassembled WGS sequence"/>
</dbReference>
<gene>
    <name evidence="1" type="ORF">Scep_029082</name>
</gene>
<proteinExistence type="predicted"/>
<keyword evidence="2" id="KW-1185">Reference proteome</keyword>
<comment type="caution">
    <text evidence="1">The sequence shown here is derived from an EMBL/GenBank/DDBJ whole genome shotgun (WGS) entry which is preliminary data.</text>
</comment>
<evidence type="ECO:0000313" key="1">
    <source>
        <dbReference type="EMBL" id="KAK9082611.1"/>
    </source>
</evidence>
<protein>
    <submittedName>
        <fullName evidence="1">Uncharacterized protein</fullName>
    </submittedName>
</protein>
<accession>A0AAP0DX55</accession>
<dbReference type="AlphaFoldDB" id="A0AAP0DX55"/>
<organism evidence="1 2">
    <name type="scientific">Stephania cephalantha</name>
    <dbReference type="NCBI Taxonomy" id="152367"/>
    <lineage>
        <taxon>Eukaryota</taxon>
        <taxon>Viridiplantae</taxon>
        <taxon>Streptophyta</taxon>
        <taxon>Embryophyta</taxon>
        <taxon>Tracheophyta</taxon>
        <taxon>Spermatophyta</taxon>
        <taxon>Magnoliopsida</taxon>
        <taxon>Ranunculales</taxon>
        <taxon>Menispermaceae</taxon>
        <taxon>Menispermoideae</taxon>
        <taxon>Cissampelideae</taxon>
        <taxon>Stephania</taxon>
    </lineage>
</organism>